<feature type="domain" description="Hemimethylated DNA-binding" evidence="1">
    <location>
        <begin position="312"/>
        <end position="409"/>
    </location>
</feature>
<dbReference type="EMBL" id="NEDP02076696">
    <property type="protein sequence ID" value="OWF35923.1"/>
    <property type="molecule type" value="Genomic_DNA"/>
</dbReference>
<evidence type="ECO:0000259" key="1">
    <source>
        <dbReference type="SMART" id="SM00992"/>
    </source>
</evidence>
<dbReference type="AlphaFoldDB" id="A0A210PHG4"/>
<protein>
    <submittedName>
        <fullName evidence="2">F-box only protein 21</fullName>
    </submittedName>
</protein>
<dbReference type="SUPFAM" id="SSF141255">
    <property type="entry name" value="YccV-like"/>
    <property type="match status" value="1"/>
</dbReference>
<reference evidence="2 3" key="1">
    <citation type="journal article" date="2017" name="Nat. Ecol. Evol.">
        <title>Scallop genome provides insights into evolution of bilaterian karyotype and development.</title>
        <authorList>
            <person name="Wang S."/>
            <person name="Zhang J."/>
            <person name="Jiao W."/>
            <person name="Li J."/>
            <person name="Xun X."/>
            <person name="Sun Y."/>
            <person name="Guo X."/>
            <person name="Huan P."/>
            <person name="Dong B."/>
            <person name="Zhang L."/>
            <person name="Hu X."/>
            <person name="Sun X."/>
            <person name="Wang J."/>
            <person name="Zhao C."/>
            <person name="Wang Y."/>
            <person name="Wang D."/>
            <person name="Huang X."/>
            <person name="Wang R."/>
            <person name="Lv J."/>
            <person name="Li Y."/>
            <person name="Zhang Z."/>
            <person name="Liu B."/>
            <person name="Lu W."/>
            <person name="Hui Y."/>
            <person name="Liang J."/>
            <person name="Zhou Z."/>
            <person name="Hou R."/>
            <person name="Li X."/>
            <person name="Liu Y."/>
            <person name="Li H."/>
            <person name="Ning X."/>
            <person name="Lin Y."/>
            <person name="Zhao L."/>
            <person name="Xing Q."/>
            <person name="Dou J."/>
            <person name="Li Y."/>
            <person name="Mao J."/>
            <person name="Guo H."/>
            <person name="Dou H."/>
            <person name="Li T."/>
            <person name="Mu C."/>
            <person name="Jiang W."/>
            <person name="Fu Q."/>
            <person name="Fu X."/>
            <person name="Miao Y."/>
            <person name="Liu J."/>
            <person name="Yu Q."/>
            <person name="Li R."/>
            <person name="Liao H."/>
            <person name="Li X."/>
            <person name="Kong Y."/>
            <person name="Jiang Z."/>
            <person name="Chourrout D."/>
            <person name="Li R."/>
            <person name="Bao Z."/>
        </authorList>
    </citation>
    <scope>NUCLEOTIDE SEQUENCE [LARGE SCALE GENOMIC DNA]</scope>
    <source>
        <strain evidence="2 3">PY_sf001</strain>
    </source>
</reference>
<dbReference type="InterPro" id="IPR011722">
    <property type="entry name" value="Hemimethylated_DNA-bd_dom"/>
</dbReference>
<gene>
    <name evidence="2" type="ORF">KP79_PYT16564</name>
</gene>
<dbReference type="Pfam" id="PF13369">
    <property type="entry name" value="Transglut_core2"/>
    <property type="match status" value="1"/>
</dbReference>
<dbReference type="InterPro" id="IPR036623">
    <property type="entry name" value="Hemimethylated_DNA-bd_sf"/>
</dbReference>
<dbReference type="GO" id="GO:0003677">
    <property type="term" value="F:DNA binding"/>
    <property type="evidence" value="ECO:0007669"/>
    <property type="project" value="InterPro"/>
</dbReference>
<sequence length="431" mass="49503">MSVKVRNCGGRKCNRGAILLSQWCQPTENIIENDVYDSLDQMATQVIAKCPQSIASNFTDDKPTGEWSSEQERTLLETLNSVLFHDHKLRGDENNYYDELNSYIHKVLERGLGIPITLAIVYAAVARRLGVTCQLINFPQHLLIKWKEHPMASPNQQFTYIDAFHQGKFYTQEELPSAFGLPENVFLTTEVFSGIDPVKVYKRMCRNLIGIGRQQSNVGNGLLSLRNALDLALILSPNDVDMLLLSVRVNLHLGINLSWTSHMLERIAELDVSHAPLINYLRNTVEEQEQTYKEKKNKEIIPKMRSDETNKEVLFSVGLVMCHKRYNYMCVIYGWDHKCEASKEWINQMGVHTLPNKHQQPFYNVLVEDGSSRYAAQENLDIPETVSTIPHTEVGKYFECFTGTHYVMNNEKRREFPEDEAVTERIISQDN</sequence>
<dbReference type="NCBIfam" id="TIGR02097">
    <property type="entry name" value="yccV"/>
    <property type="match status" value="1"/>
</dbReference>
<dbReference type="PANTHER" id="PTHR31350:SF21">
    <property type="entry name" value="F-BOX ONLY PROTEIN 21"/>
    <property type="match status" value="1"/>
</dbReference>
<dbReference type="SMART" id="SM00992">
    <property type="entry name" value="YccV-like"/>
    <property type="match status" value="1"/>
</dbReference>
<dbReference type="OrthoDB" id="28868at2759"/>
<evidence type="ECO:0000313" key="3">
    <source>
        <dbReference type="Proteomes" id="UP000242188"/>
    </source>
</evidence>
<comment type="caution">
    <text evidence="2">The sequence shown here is derived from an EMBL/GenBank/DDBJ whole genome shotgun (WGS) entry which is preliminary data.</text>
</comment>
<keyword evidence="3" id="KW-1185">Reference proteome</keyword>
<dbReference type="STRING" id="6573.A0A210PHG4"/>
<dbReference type="PANTHER" id="PTHR31350">
    <property type="entry name" value="SI:DKEY-261L7.2"/>
    <property type="match status" value="1"/>
</dbReference>
<dbReference type="Gene3D" id="2.30.30.390">
    <property type="entry name" value="Hemimethylated DNA-binding domain"/>
    <property type="match status" value="1"/>
</dbReference>
<evidence type="ECO:0000313" key="2">
    <source>
        <dbReference type="EMBL" id="OWF35923.1"/>
    </source>
</evidence>
<proteinExistence type="predicted"/>
<dbReference type="InterPro" id="IPR032698">
    <property type="entry name" value="SirB1_N"/>
</dbReference>
<dbReference type="Proteomes" id="UP000242188">
    <property type="component" value="Unassembled WGS sequence"/>
</dbReference>
<name>A0A210PHG4_MIZYE</name>
<organism evidence="2 3">
    <name type="scientific">Mizuhopecten yessoensis</name>
    <name type="common">Japanese scallop</name>
    <name type="synonym">Patinopecten yessoensis</name>
    <dbReference type="NCBI Taxonomy" id="6573"/>
    <lineage>
        <taxon>Eukaryota</taxon>
        <taxon>Metazoa</taxon>
        <taxon>Spiralia</taxon>
        <taxon>Lophotrochozoa</taxon>
        <taxon>Mollusca</taxon>
        <taxon>Bivalvia</taxon>
        <taxon>Autobranchia</taxon>
        <taxon>Pteriomorphia</taxon>
        <taxon>Pectinida</taxon>
        <taxon>Pectinoidea</taxon>
        <taxon>Pectinidae</taxon>
        <taxon>Mizuhopecten</taxon>
    </lineage>
</organism>
<dbReference type="Pfam" id="PF08755">
    <property type="entry name" value="YccV-like"/>
    <property type="match status" value="1"/>
</dbReference>
<accession>A0A210PHG4</accession>